<dbReference type="Proteomes" id="UP000076738">
    <property type="component" value="Unassembled WGS sequence"/>
</dbReference>
<evidence type="ECO:0000313" key="8">
    <source>
        <dbReference type="Proteomes" id="UP000076738"/>
    </source>
</evidence>
<feature type="compositionally biased region" description="Low complexity" evidence="6">
    <location>
        <begin position="123"/>
        <end position="133"/>
    </location>
</feature>
<dbReference type="PANTHER" id="PTHR13556:SF2">
    <property type="entry name" value="TRANSCRIPTIONAL ADAPTER 3"/>
    <property type="match status" value="1"/>
</dbReference>
<feature type="region of interest" description="Disordered" evidence="6">
    <location>
        <begin position="76"/>
        <end position="222"/>
    </location>
</feature>
<dbReference type="GO" id="GO:0005634">
    <property type="term" value="C:nucleus"/>
    <property type="evidence" value="ECO:0007669"/>
    <property type="project" value="UniProtKB-SubCell"/>
</dbReference>
<feature type="region of interest" description="Disordered" evidence="6">
    <location>
        <begin position="484"/>
        <end position="539"/>
    </location>
</feature>
<dbReference type="EMBL" id="KV417343">
    <property type="protein sequence ID" value="KZO90388.1"/>
    <property type="molecule type" value="Genomic_DNA"/>
</dbReference>
<keyword evidence="4" id="KW-0804">Transcription</keyword>
<dbReference type="OrthoDB" id="1232at2759"/>
<reference evidence="7 8" key="1">
    <citation type="journal article" date="2016" name="Mol. Biol. Evol.">
        <title>Comparative Genomics of Early-Diverging Mushroom-Forming Fungi Provides Insights into the Origins of Lignocellulose Decay Capabilities.</title>
        <authorList>
            <person name="Nagy L.G."/>
            <person name="Riley R."/>
            <person name="Tritt A."/>
            <person name="Adam C."/>
            <person name="Daum C."/>
            <person name="Floudas D."/>
            <person name="Sun H."/>
            <person name="Yadav J.S."/>
            <person name="Pangilinan J."/>
            <person name="Larsson K.H."/>
            <person name="Matsuura K."/>
            <person name="Barry K."/>
            <person name="Labutti K."/>
            <person name="Kuo R."/>
            <person name="Ohm R.A."/>
            <person name="Bhattacharya S.S."/>
            <person name="Shirouzu T."/>
            <person name="Yoshinaga Y."/>
            <person name="Martin F.M."/>
            <person name="Grigoriev I.V."/>
            <person name="Hibbett D.S."/>
        </authorList>
    </citation>
    <scope>NUCLEOTIDE SEQUENCE [LARGE SCALE GENOMIC DNA]</scope>
    <source>
        <strain evidence="7 8">TUFC12733</strain>
    </source>
</reference>
<dbReference type="Pfam" id="PF10198">
    <property type="entry name" value="Ada3"/>
    <property type="match status" value="1"/>
</dbReference>
<feature type="region of interest" description="Disordered" evidence="6">
    <location>
        <begin position="291"/>
        <end position="323"/>
    </location>
</feature>
<organism evidence="7 8">
    <name type="scientific">Calocera viscosa (strain TUFC12733)</name>
    <dbReference type="NCBI Taxonomy" id="1330018"/>
    <lineage>
        <taxon>Eukaryota</taxon>
        <taxon>Fungi</taxon>
        <taxon>Dikarya</taxon>
        <taxon>Basidiomycota</taxon>
        <taxon>Agaricomycotina</taxon>
        <taxon>Dacrymycetes</taxon>
        <taxon>Dacrymycetales</taxon>
        <taxon>Dacrymycetaceae</taxon>
        <taxon>Calocera</taxon>
    </lineage>
</organism>
<dbReference type="GO" id="GO:0003713">
    <property type="term" value="F:transcription coactivator activity"/>
    <property type="evidence" value="ECO:0007669"/>
    <property type="project" value="TreeGrafter"/>
</dbReference>
<dbReference type="AlphaFoldDB" id="A0A167GBT9"/>
<feature type="compositionally biased region" description="Pro residues" evidence="6">
    <location>
        <begin position="204"/>
        <end position="218"/>
    </location>
</feature>
<proteinExistence type="inferred from homology"/>
<sequence>MAPPATAHSPPFYSYPLAPSVPVYPQPADPIPSLDDINLLEGQLRQRKDLAHSNYEKSLRDLTVLGRIMEKVERVKERKAGETKLEEKEVRLESLKPTLPGLVVPLEREPQLKDSSMTPRSSVPPKKVIQKVVNKNKRKRVDSDDDESYAPERRTPISPPPSYPKHKHPQHSSSAAVSKIKAPREPMPNMNDDSYWRLPERPSLIPPHPPPPDPPVPGPLHQRDVAIDLSEAKPPASQITADTFWKSVEPWTRDLGEEDVAAMSYIDDDPEPFVIPPLGKHYLDRWADEESGLYNGQGHGQRVDAKGLPFPPTQGYDPTDLSDQDWLSEEKSLGPVAERLVSALQPKKPHPPVIGPDGQEDKRELIEAIAEELQVEDALAAGPLGDLRVSAEELDVRIKRQLKELGLWTEPEPDFSAPEDDSLLAELRQCQKLLKDQMSLNAARKYRLLKRCEDRLAYQDYVHQLERMDEQILSEYQKLTKKAAQEAKKSRQASASSAGVHKANGKERERGERASTAASASHSPSVDPRSSAAPEVKRPTVPAELLHAVRIRQRLVDELGSVFEQGERECPGRFWGLPEQSLYRGITVEEGRNVLRRVNVGHPALM</sequence>
<feature type="compositionally biased region" description="Low complexity" evidence="6">
    <location>
        <begin position="514"/>
        <end position="525"/>
    </location>
</feature>
<accession>A0A167GBT9</accession>
<protein>
    <recommendedName>
        <fullName evidence="9">Transcriptional adapter 3</fullName>
    </recommendedName>
</protein>
<dbReference type="PANTHER" id="PTHR13556">
    <property type="entry name" value="TRANSCRIPTIONAL ADAPTER 3-RELATED"/>
    <property type="match status" value="1"/>
</dbReference>
<comment type="subcellular location">
    <subcellularLocation>
        <location evidence="1">Nucleus</location>
    </subcellularLocation>
</comment>
<keyword evidence="3" id="KW-0805">Transcription regulation</keyword>
<feature type="compositionally biased region" description="Basic and acidic residues" evidence="6">
    <location>
        <begin position="504"/>
        <end position="513"/>
    </location>
</feature>
<keyword evidence="8" id="KW-1185">Reference proteome</keyword>
<evidence type="ECO:0000256" key="2">
    <source>
        <dbReference type="ARBA" id="ARBA00005330"/>
    </source>
</evidence>
<evidence type="ECO:0000256" key="6">
    <source>
        <dbReference type="SAM" id="MobiDB-lite"/>
    </source>
</evidence>
<dbReference type="InterPro" id="IPR019340">
    <property type="entry name" value="Histone_AcTrfase_su3"/>
</dbReference>
<keyword evidence="5" id="KW-0539">Nucleus</keyword>
<dbReference type="GO" id="GO:0006357">
    <property type="term" value="P:regulation of transcription by RNA polymerase II"/>
    <property type="evidence" value="ECO:0007669"/>
    <property type="project" value="TreeGrafter"/>
</dbReference>
<gene>
    <name evidence="7" type="ORF">CALVIDRAFT_542713</name>
</gene>
<evidence type="ECO:0000256" key="3">
    <source>
        <dbReference type="ARBA" id="ARBA00023015"/>
    </source>
</evidence>
<evidence type="ECO:0008006" key="9">
    <source>
        <dbReference type="Google" id="ProtNLM"/>
    </source>
</evidence>
<comment type="similarity">
    <text evidence="2">Belongs to the NGG1 family.</text>
</comment>
<name>A0A167GBT9_CALVF</name>
<evidence type="ECO:0000256" key="1">
    <source>
        <dbReference type="ARBA" id="ARBA00004123"/>
    </source>
</evidence>
<evidence type="ECO:0000256" key="4">
    <source>
        <dbReference type="ARBA" id="ARBA00023163"/>
    </source>
</evidence>
<dbReference type="STRING" id="1330018.A0A167GBT9"/>
<dbReference type="GO" id="GO:0000124">
    <property type="term" value="C:SAGA complex"/>
    <property type="evidence" value="ECO:0007669"/>
    <property type="project" value="TreeGrafter"/>
</dbReference>
<evidence type="ECO:0000256" key="5">
    <source>
        <dbReference type="ARBA" id="ARBA00023242"/>
    </source>
</evidence>
<evidence type="ECO:0000313" key="7">
    <source>
        <dbReference type="EMBL" id="KZO90388.1"/>
    </source>
</evidence>
<feature type="compositionally biased region" description="Basic and acidic residues" evidence="6">
    <location>
        <begin position="76"/>
        <end position="94"/>
    </location>
</feature>